<reference evidence="1" key="2">
    <citation type="journal article" date="2015" name="Data Brief">
        <title>Shoot transcriptome of the giant reed, Arundo donax.</title>
        <authorList>
            <person name="Barrero R.A."/>
            <person name="Guerrero F.D."/>
            <person name="Moolhuijzen P."/>
            <person name="Goolsby J.A."/>
            <person name="Tidwell J."/>
            <person name="Bellgard S.E."/>
            <person name="Bellgard M.I."/>
        </authorList>
    </citation>
    <scope>NUCLEOTIDE SEQUENCE</scope>
    <source>
        <tissue evidence="1">Shoot tissue taken approximately 20 cm above the soil surface</tissue>
    </source>
</reference>
<organism evidence="1">
    <name type="scientific">Arundo donax</name>
    <name type="common">Giant reed</name>
    <name type="synonym">Donax arundinaceus</name>
    <dbReference type="NCBI Taxonomy" id="35708"/>
    <lineage>
        <taxon>Eukaryota</taxon>
        <taxon>Viridiplantae</taxon>
        <taxon>Streptophyta</taxon>
        <taxon>Embryophyta</taxon>
        <taxon>Tracheophyta</taxon>
        <taxon>Spermatophyta</taxon>
        <taxon>Magnoliopsida</taxon>
        <taxon>Liliopsida</taxon>
        <taxon>Poales</taxon>
        <taxon>Poaceae</taxon>
        <taxon>PACMAD clade</taxon>
        <taxon>Arundinoideae</taxon>
        <taxon>Arundineae</taxon>
        <taxon>Arundo</taxon>
    </lineage>
</organism>
<sequence length="52" mass="5882">MFVRCNGSKLRSCLFELLVNFEWLAFGTSKNRMSSKTKSQKHVATCFSASGF</sequence>
<dbReference type="AlphaFoldDB" id="A0A0A9CWW6"/>
<reference evidence="1" key="1">
    <citation type="submission" date="2014-09" db="EMBL/GenBank/DDBJ databases">
        <authorList>
            <person name="Magalhaes I.L.F."/>
            <person name="Oliveira U."/>
            <person name="Santos F.R."/>
            <person name="Vidigal T.H.D.A."/>
            <person name="Brescovit A.D."/>
            <person name="Santos A.J."/>
        </authorList>
    </citation>
    <scope>NUCLEOTIDE SEQUENCE</scope>
    <source>
        <tissue evidence="1">Shoot tissue taken approximately 20 cm above the soil surface</tissue>
    </source>
</reference>
<dbReference type="EMBL" id="GBRH01217066">
    <property type="protein sequence ID" value="JAD80829.1"/>
    <property type="molecule type" value="Transcribed_RNA"/>
</dbReference>
<name>A0A0A9CWW6_ARUDO</name>
<evidence type="ECO:0000313" key="1">
    <source>
        <dbReference type="EMBL" id="JAD80829.1"/>
    </source>
</evidence>
<accession>A0A0A9CWW6</accession>
<protein>
    <submittedName>
        <fullName evidence="1">Uncharacterized protein</fullName>
    </submittedName>
</protein>
<proteinExistence type="predicted"/>